<dbReference type="SUPFAM" id="SSF53448">
    <property type="entry name" value="Nucleotide-diphospho-sugar transferases"/>
    <property type="match status" value="1"/>
</dbReference>
<dbReference type="OrthoDB" id="7843114at2759"/>
<evidence type="ECO:0000256" key="1">
    <source>
        <dbReference type="ARBA" id="ARBA00004323"/>
    </source>
</evidence>
<dbReference type="InterPro" id="IPR007577">
    <property type="entry name" value="GlycoTrfase_DXD_sugar-bd_CS"/>
</dbReference>
<reference evidence="8" key="3">
    <citation type="submission" date="2012-09" db="EMBL/GenBank/DDBJ databases">
        <authorList>
            <consortium name="VectorBase"/>
        </authorList>
    </citation>
    <scope>NUCLEOTIDE SEQUENCE</scope>
    <source>
        <strain evidence="8">Liverpool</strain>
    </source>
</reference>
<dbReference type="GO" id="GO:0035248">
    <property type="term" value="F:alpha-1,4-N-acetylgalactosaminyltransferase activity"/>
    <property type="evidence" value="ECO:0007669"/>
    <property type="project" value="TreeGrafter"/>
</dbReference>
<dbReference type="eggNOG" id="KOG1928">
    <property type="taxonomic scope" value="Eukaryota"/>
</dbReference>
<dbReference type="PANTHER" id="PTHR12042:SF21">
    <property type="entry name" value="ALPHA1,4-GALACTOSYLTRANSFERASE 1-RELATED"/>
    <property type="match status" value="1"/>
</dbReference>
<keyword evidence="3" id="KW-0328">Glycosyltransferase</keyword>
<protein>
    <submittedName>
        <fullName evidence="8">AAEL001895-PA</fullName>
    </submittedName>
</protein>
<dbReference type="STRING" id="7159.Q17JV1"/>
<comment type="subcellular location">
    <subcellularLocation>
        <location evidence="1">Golgi apparatus membrane</location>
        <topology evidence="1">Single-pass type II membrane protein</topology>
    </subcellularLocation>
</comment>
<evidence type="ECO:0000259" key="7">
    <source>
        <dbReference type="Pfam" id="PF04572"/>
    </source>
</evidence>
<keyword evidence="5" id="KW-0333">Golgi apparatus</keyword>
<dbReference type="GO" id="GO:0000139">
    <property type="term" value="C:Golgi membrane"/>
    <property type="evidence" value="ECO:0007669"/>
    <property type="project" value="UniProtKB-SubCell"/>
</dbReference>
<evidence type="ECO:0000313" key="8">
    <source>
        <dbReference type="EMBL" id="EAT46961.1"/>
    </source>
</evidence>
<evidence type="ECO:0000256" key="4">
    <source>
        <dbReference type="ARBA" id="ARBA00022679"/>
    </source>
</evidence>
<dbReference type="PhylomeDB" id="Q17JV1"/>
<evidence type="ECO:0000256" key="5">
    <source>
        <dbReference type="ARBA" id="ARBA00023034"/>
    </source>
</evidence>
<dbReference type="AlphaFoldDB" id="Q17JV1"/>
<evidence type="ECO:0000256" key="6">
    <source>
        <dbReference type="ARBA" id="ARBA00023136"/>
    </source>
</evidence>
<dbReference type="InterPro" id="IPR029044">
    <property type="entry name" value="Nucleotide-diphossugar_trans"/>
</dbReference>
<dbReference type="EMBL" id="CH477230">
    <property type="protein sequence ID" value="EAT46961.1"/>
    <property type="molecule type" value="Genomic_DNA"/>
</dbReference>
<feature type="domain" description="Alpha 1,4-glycosyltransferase" evidence="7">
    <location>
        <begin position="271"/>
        <end position="399"/>
    </location>
</feature>
<dbReference type="Gene3D" id="3.90.550.20">
    <property type="match status" value="1"/>
</dbReference>
<dbReference type="PaxDb" id="7159-AAEL001895-PA"/>
<organism evidence="8 9">
    <name type="scientific">Aedes aegypti</name>
    <name type="common">Yellowfever mosquito</name>
    <name type="synonym">Culex aegypti</name>
    <dbReference type="NCBI Taxonomy" id="7159"/>
    <lineage>
        <taxon>Eukaryota</taxon>
        <taxon>Metazoa</taxon>
        <taxon>Ecdysozoa</taxon>
        <taxon>Arthropoda</taxon>
        <taxon>Hexapoda</taxon>
        <taxon>Insecta</taxon>
        <taxon>Pterygota</taxon>
        <taxon>Neoptera</taxon>
        <taxon>Endopterygota</taxon>
        <taxon>Diptera</taxon>
        <taxon>Nematocera</taxon>
        <taxon>Culicoidea</taxon>
        <taxon>Culicidae</taxon>
        <taxon>Culicinae</taxon>
        <taxon>Aedini</taxon>
        <taxon>Aedes</taxon>
        <taxon>Stegomyia</taxon>
    </lineage>
</organism>
<name>Q17JV1_AEDAE</name>
<proteinExistence type="inferred from homology"/>
<comment type="similarity">
    <text evidence="2">Belongs to the glycosyltransferase 32 family.</text>
</comment>
<gene>
    <name evidence="8" type="ORF">AaeL_AAEL001895</name>
</gene>
<dbReference type="InterPro" id="IPR051981">
    <property type="entry name" value="Glycosyltransf_32"/>
</dbReference>
<dbReference type="KEGG" id="aag:5572806"/>
<evidence type="ECO:0000256" key="3">
    <source>
        <dbReference type="ARBA" id="ARBA00022676"/>
    </source>
</evidence>
<dbReference type="GO" id="GO:0006688">
    <property type="term" value="P:glycosphingolipid biosynthetic process"/>
    <property type="evidence" value="ECO:0007669"/>
    <property type="project" value="TreeGrafter"/>
</dbReference>
<evidence type="ECO:0000313" key="9">
    <source>
        <dbReference type="Proteomes" id="UP000682892"/>
    </source>
</evidence>
<dbReference type="Proteomes" id="UP000682892">
    <property type="component" value="Unassembled WGS sequence"/>
</dbReference>
<dbReference type="PANTHER" id="PTHR12042">
    <property type="entry name" value="LACTOSYLCERAMIDE 4-ALPHA-GALACTOSYLTRANSFERASE ALPHA- 1,4-GALACTOSYLTRANSFERASE"/>
    <property type="match status" value="1"/>
</dbReference>
<dbReference type="HOGENOM" id="CLU_049512_0_0_1"/>
<reference evidence="8" key="2">
    <citation type="journal article" date="2007" name="Science">
        <title>Genome sequence of Aedes aegypti, a major arbovirus vector.</title>
        <authorList>
            <person name="Nene V."/>
            <person name="Wortman J.R."/>
            <person name="Lawson D."/>
            <person name="Haas B."/>
            <person name="Kodira C."/>
            <person name="Tu Z.J."/>
            <person name="Loftus B."/>
            <person name="Xi Z."/>
            <person name="Megy K."/>
            <person name="Grabherr M."/>
            <person name="Ren Q."/>
            <person name="Zdobnov E.M."/>
            <person name="Lobo N.F."/>
            <person name="Campbell K.S."/>
            <person name="Brown S.E."/>
            <person name="Bonaldo M.F."/>
            <person name="Zhu J."/>
            <person name="Sinkins S.P."/>
            <person name="Hogenkamp D.G."/>
            <person name="Amedeo P."/>
            <person name="Arensburger P."/>
            <person name="Atkinson P.W."/>
            <person name="Bidwell S."/>
            <person name="Biedler J."/>
            <person name="Birney E."/>
            <person name="Bruggner R.V."/>
            <person name="Costas J."/>
            <person name="Coy M.R."/>
            <person name="Crabtree J."/>
            <person name="Crawford M."/>
            <person name="Debruyn B."/>
            <person name="Decaprio D."/>
            <person name="Eiglmeier K."/>
            <person name="Eisenstadt E."/>
            <person name="El-Dorry H."/>
            <person name="Gelbart W.M."/>
            <person name="Gomes S.L."/>
            <person name="Hammond M."/>
            <person name="Hannick L.I."/>
            <person name="Hogan J.R."/>
            <person name="Holmes M.H."/>
            <person name="Jaffe D."/>
            <person name="Johnston J.S."/>
            <person name="Kennedy R.C."/>
            <person name="Koo H."/>
            <person name="Kravitz S."/>
            <person name="Kriventseva E.V."/>
            <person name="Kulp D."/>
            <person name="Labutti K."/>
            <person name="Lee E."/>
            <person name="Li S."/>
            <person name="Lovin D.D."/>
            <person name="Mao C."/>
            <person name="Mauceli E."/>
            <person name="Menck C.F."/>
            <person name="Miller J.R."/>
            <person name="Montgomery P."/>
            <person name="Mori A."/>
            <person name="Nascimento A.L."/>
            <person name="Naveira H.F."/>
            <person name="Nusbaum C."/>
            <person name="O'leary S."/>
            <person name="Orvis J."/>
            <person name="Pertea M."/>
            <person name="Quesneville H."/>
            <person name="Reidenbach K.R."/>
            <person name="Rogers Y.H."/>
            <person name="Roth C.W."/>
            <person name="Schneider J.R."/>
            <person name="Schatz M."/>
            <person name="Shumway M."/>
            <person name="Stanke M."/>
            <person name="Stinson E.O."/>
            <person name="Tubio J.M."/>
            <person name="Vanzee J.P."/>
            <person name="Verjovski-Almeida S."/>
            <person name="Werner D."/>
            <person name="White O."/>
            <person name="Wyder S."/>
            <person name="Zeng Q."/>
            <person name="Zhao Q."/>
            <person name="Zhao Y."/>
            <person name="Hill C.A."/>
            <person name="Raikhel A.S."/>
            <person name="Soares M.B."/>
            <person name="Knudson D.L."/>
            <person name="Lee N.H."/>
            <person name="Galagan J."/>
            <person name="Salzberg S.L."/>
            <person name="Paulsen I.T."/>
            <person name="Dimopoulos G."/>
            <person name="Collins F.H."/>
            <person name="Birren B."/>
            <person name="Fraser-Liggett C.M."/>
            <person name="Severson D.W."/>
        </authorList>
    </citation>
    <scope>NUCLEOTIDE SEQUENCE [LARGE SCALE GENOMIC DNA]</scope>
    <source>
        <strain evidence="8">Liverpool</strain>
    </source>
</reference>
<sequence>MPSAMRLRAQIHSVSTLLPADKMVASKKNIFAGIIALTLVLLYIKFETMQNEIVNRITDDRKTILRSDALSELTTVTSDSLLINLRTKTYRPWVTSANKPGLFRMPDMQSYESELKPEKNIFFVMSTVIEDDIAKLTPRQSCAIESAARANSDWSVFVLFTSARMFSFQNSTNMVPLLFYSNIHFRRLNMETYAIGTPLEKFFRDNSLRNSLFIVEHTSDVLRLLTLYKYGGTYLDSDVVVMDSLNELPHNYLGSEGDGYIANGIINLQATGYGHTVAEAFLNEIAENFNGSVWAANGPAMVTRVMRKFCNVTNVWDMTRERCGGKMSILPPDTFFQVTYPRHTWYFEEAHASEVMEKVAGHILTHLWNKLTGGIVLRKDSPVAYIILANVYCPSVINNCKEYF</sequence>
<dbReference type="InterPro" id="IPR007652">
    <property type="entry name" value="A1-4-GlycosylTfrase_dom"/>
</dbReference>
<keyword evidence="4" id="KW-0808">Transferase</keyword>
<accession>Q17JV1</accession>
<keyword evidence="6" id="KW-0472">Membrane</keyword>
<dbReference type="Pfam" id="PF04488">
    <property type="entry name" value="Gly_transf_sug"/>
    <property type="match status" value="1"/>
</dbReference>
<reference evidence="8" key="1">
    <citation type="submission" date="2005-10" db="EMBL/GenBank/DDBJ databases">
        <authorList>
            <person name="Loftus B.J."/>
            <person name="Nene V.M."/>
            <person name="Hannick L.I."/>
            <person name="Bidwell S."/>
            <person name="Haas B."/>
            <person name="Amedeo P."/>
            <person name="Orvis J."/>
            <person name="Wortman J.R."/>
            <person name="White O.R."/>
            <person name="Salzberg S."/>
            <person name="Shumway M."/>
            <person name="Koo H."/>
            <person name="Zhao Y."/>
            <person name="Holmes M."/>
            <person name="Miller J."/>
            <person name="Schatz M."/>
            <person name="Pop M."/>
            <person name="Pai G."/>
            <person name="Utterback T."/>
            <person name="Rogers Y.-H."/>
            <person name="Kravitz S."/>
            <person name="Fraser C.M."/>
        </authorList>
    </citation>
    <scope>NUCLEOTIDE SEQUENCE</scope>
    <source>
        <strain evidence="8">Liverpool</strain>
    </source>
</reference>
<dbReference type="Pfam" id="PF04572">
    <property type="entry name" value="Gb3_synth"/>
    <property type="match status" value="1"/>
</dbReference>
<dbReference type="VEuPathDB" id="VectorBase:AAEL001895"/>
<dbReference type="OMA" id="NIMRDER"/>
<evidence type="ECO:0000256" key="2">
    <source>
        <dbReference type="ARBA" id="ARBA00009003"/>
    </source>
</evidence>